<name>B4JR99_DROGR</name>
<protein>
    <recommendedName>
        <fullName evidence="3 6">tRNA (adenine(58)-N(1))-methyltransferase non-catalytic subunit TRM6</fullName>
    </recommendedName>
</protein>
<comment type="subunit">
    <text evidence="6">Heterotetramer.</text>
</comment>
<dbReference type="InterPro" id="IPR017423">
    <property type="entry name" value="TRM6"/>
</dbReference>
<dbReference type="GO" id="GO:0031515">
    <property type="term" value="C:tRNA (m1A) methyltransferase complex"/>
    <property type="evidence" value="ECO:0007669"/>
    <property type="project" value="UniProtKB-UniRule"/>
</dbReference>
<evidence type="ECO:0000256" key="1">
    <source>
        <dbReference type="ARBA" id="ARBA00004123"/>
    </source>
</evidence>
<evidence type="ECO:0000256" key="7">
    <source>
        <dbReference type="SAM" id="MobiDB-lite"/>
    </source>
</evidence>
<keyword evidence="4 6" id="KW-0819">tRNA processing</keyword>
<evidence type="ECO:0000313" key="8">
    <source>
        <dbReference type="EMBL" id="EDV99429.1"/>
    </source>
</evidence>
<comment type="similarity">
    <text evidence="2 6">Belongs to the TRM6/GCD10 family.</text>
</comment>
<evidence type="ECO:0000313" key="9">
    <source>
        <dbReference type="Proteomes" id="UP000001070"/>
    </source>
</evidence>
<accession>B4JR99</accession>
<dbReference type="OrthoDB" id="10254665at2759"/>
<dbReference type="FunCoup" id="B4JR99">
    <property type="interactions" value="1259"/>
</dbReference>
<dbReference type="PhylomeDB" id="B4JR99"/>
<dbReference type="STRING" id="7222.B4JR99"/>
<dbReference type="PIRSF" id="PIRSF038170">
    <property type="entry name" value="tRNA_m1A_mtfrase"/>
    <property type="match status" value="1"/>
</dbReference>
<organism evidence="9">
    <name type="scientific">Drosophila grimshawi</name>
    <name type="common">Hawaiian fruit fly</name>
    <name type="synonym">Idiomyia grimshawi</name>
    <dbReference type="NCBI Taxonomy" id="7222"/>
    <lineage>
        <taxon>Eukaryota</taxon>
        <taxon>Metazoa</taxon>
        <taxon>Ecdysozoa</taxon>
        <taxon>Arthropoda</taxon>
        <taxon>Hexapoda</taxon>
        <taxon>Insecta</taxon>
        <taxon>Pterygota</taxon>
        <taxon>Neoptera</taxon>
        <taxon>Endopterygota</taxon>
        <taxon>Diptera</taxon>
        <taxon>Brachycera</taxon>
        <taxon>Muscomorpha</taxon>
        <taxon>Ephydroidea</taxon>
        <taxon>Drosophilidae</taxon>
        <taxon>Drosophila</taxon>
        <taxon>Hawaiian Drosophila</taxon>
    </lineage>
</organism>
<dbReference type="InterPro" id="IPR029063">
    <property type="entry name" value="SAM-dependent_MTases_sf"/>
</dbReference>
<dbReference type="InParanoid" id="B4JR99"/>
<dbReference type="eggNOG" id="KOG1416">
    <property type="taxonomic scope" value="Eukaryota"/>
</dbReference>
<evidence type="ECO:0000256" key="2">
    <source>
        <dbReference type="ARBA" id="ARBA00008320"/>
    </source>
</evidence>
<evidence type="ECO:0000256" key="5">
    <source>
        <dbReference type="ARBA" id="ARBA00023242"/>
    </source>
</evidence>
<dbReference type="SMR" id="B4JR99"/>
<dbReference type="EMBL" id="CH916372">
    <property type="protein sequence ID" value="EDV99429.1"/>
    <property type="molecule type" value="Genomic_DNA"/>
</dbReference>
<comment type="function">
    <text evidence="6">Substrate-binding subunit of tRNA (adenine-N1-)-methyltransferase, which catalyzes the formation of N1-methyladenine at position 58 (m1A58) in initiator methionyl-tRNA.</text>
</comment>
<evidence type="ECO:0000256" key="4">
    <source>
        <dbReference type="ARBA" id="ARBA00022694"/>
    </source>
</evidence>
<feature type="region of interest" description="Disordered" evidence="7">
    <location>
        <begin position="279"/>
        <end position="328"/>
    </location>
</feature>
<comment type="subcellular location">
    <subcellularLocation>
        <location evidence="1 6">Nucleus</location>
    </subcellularLocation>
</comment>
<feature type="compositionally biased region" description="Low complexity" evidence="7">
    <location>
        <begin position="285"/>
        <end position="300"/>
    </location>
</feature>
<dbReference type="Proteomes" id="UP000001070">
    <property type="component" value="Unassembled WGS sequence"/>
</dbReference>
<dbReference type="PANTHER" id="PTHR12945">
    <property type="entry name" value="TRANSLATION INITIATION FACTOR EIF3-RELATED"/>
    <property type="match status" value="1"/>
</dbReference>
<reference evidence="8 9" key="1">
    <citation type="journal article" date="2007" name="Nature">
        <title>Evolution of genes and genomes on the Drosophila phylogeny.</title>
        <authorList>
            <consortium name="Drosophila 12 Genomes Consortium"/>
            <person name="Clark A.G."/>
            <person name="Eisen M.B."/>
            <person name="Smith D.R."/>
            <person name="Bergman C.M."/>
            <person name="Oliver B."/>
            <person name="Markow T.A."/>
            <person name="Kaufman T.C."/>
            <person name="Kellis M."/>
            <person name="Gelbart W."/>
            <person name="Iyer V.N."/>
            <person name="Pollard D.A."/>
            <person name="Sackton T.B."/>
            <person name="Larracuente A.M."/>
            <person name="Singh N.D."/>
            <person name="Abad J.P."/>
            <person name="Abt D.N."/>
            <person name="Adryan B."/>
            <person name="Aguade M."/>
            <person name="Akashi H."/>
            <person name="Anderson W.W."/>
            <person name="Aquadro C.F."/>
            <person name="Ardell D.H."/>
            <person name="Arguello R."/>
            <person name="Artieri C.G."/>
            <person name="Barbash D.A."/>
            <person name="Barker D."/>
            <person name="Barsanti P."/>
            <person name="Batterham P."/>
            <person name="Batzoglou S."/>
            <person name="Begun D."/>
            <person name="Bhutkar A."/>
            <person name="Blanco E."/>
            <person name="Bosak S.A."/>
            <person name="Bradley R.K."/>
            <person name="Brand A.D."/>
            <person name="Brent M.R."/>
            <person name="Brooks A.N."/>
            <person name="Brown R.H."/>
            <person name="Butlin R.K."/>
            <person name="Caggese C."/>
            <person name="Calvi B.R."/>
            <person name="Bernardo de Carvalho A."/>
            <person name="Caspi A."/>
            <person name="Castrezana S."/>
            <person name="Celniker S.E."/>
            <person name="Chang J.L."/>
            <person name="Chapple C."/>
            <person name="Chatterji S."/>
            <person name="Chinwalla A."/>
            <person name="Civetta A."/>
            <person name="Clifton S.W."/>
            <person name="Comeron J.M."/>
            <person name="Costello J.C."/>
            <person name="Coyne J.A."/>
            <person name="Daub J."/>
            <person name="David R.G."/>
            <person name="Delcher A.L."/>
            <person name="Delehaunty K."/>
            <person name="Do C.B."/>
            <person name="Ebling H."/>
            <person name="Edwards K."/>
            <person name="Eickbush T."/>
            <person name="Evans J.D."/>
            <person name="Filipski A."/>
            <person name="Findeiss S."/>
            <person name="Freyhult E."/>
            <person name="Fulton L."/>
            <person name="Fulton R."/>
            <person name="Garcia A.C."/>
            <person name="Gardiner A."/>
            <person name="Garfield D.A."/>
            <person name="Garvin B.E."/>
            <person name="Gibson G."/>
            <person name="Gilbert D."/>
            <person name="Gnerre S."/>
            <person name="Godfrey J."/>
            <person name="Good R."/>
            <person name="Gotea V."/>
            <person name="Gravely B."/>
            <person name="Greenberg A.J."/>
            <person name="Griffiths-Jones S."/>
            <person name="Gross S."/>
            <person name="Guigo R."/>
            <person name="Gustafson E.A."/>
            <person name="Haerty W."/>
            <person name="Hahn M.W."/>
            <person name="Halligan D.L."/>
            <person name="Halpern A.L."/>
            <person name="Halter G.M."/>
            <person name="Han M.V."/>
            <person name="Heger A."/>
            <person name="Hillier L."/>
            <person name="Hinrichs A.S."/>
            <person name="Holmes I."/>
            <person name="Hoskins R.A."/>
            <person name="Hubisz M.J."/>
            <person name="Hultmark D."/>
            <person name="Huntley M.A."/>
            <person name="Jaffe D.B."/>
            <person name="Jagadeeshan S."/>
            <person name="Jeck W.R."/>
            <person name="Johnson J."/>
            <person name="Jones C.D."/>
            <person name="Jordan W.C."/>
            <person name="Karpen G.H."/>
            <person name="Kataoka E."/>
            <person name="Keightley P.D."/>
            <person name="Kheradpour P."/>
            <person name="Kirkness E.F."/>
            <person name="Koerich L.B."/>
            <person name="Kristiansen K."/>
            <person name="Kudrna D."/>
            <person name="Kulathinal R.J."/>
            <person name="Kumar S."/>
            <person name="Kwok R."/>
            <person name="Lander E."/>
            <person name="Langley C.H."/>
            <person name="Lapoint R."/>
            <person name="Lazzaro B.P."/>
            <person name="Lee S.J."/>
            <person name="Levesque L."/>
            <person name="Li R."/>
            <person name="Lin C.F."/>
            <person name="Lin M.F."/>
            <person name="Lindblad-Toh K."/>
            <person name="Llopart A."/>
            <person name="Long M."/>
            <person name="Low L."/>
            <person name="Lozovsky E."/>
            <person name="Lu J."/>
            <person name="Luo M."/>
            <person name="Machado C.A."/>
            <person name="Makalowski W."/>
            <person name="Marzo M."/>
            <person name="Matsuda M."/>
            <person name="Matzkin L."/>
            <person name="McAllister B."/>
            <person name="McBride C.S."/>
            <person name="McKernan B."/>
            <person name="McKernan K."/>
            <person name="Mendez-Lago M."/>
            <person name="Minx P."/>
            <person name="Mollenhauer M.U."/>
            <person name="Montooth K."/>
            <person name="Mount S.M."/>
            <person name="Mu X."/>
            <person name="Myers E."/>
            <person name="Negre B."/>
            <person name="Newfeld S."/>
            <person name="Nielsen R."/>
            <person name="Noor M.A."/>
            <person name="O'Grady P."/>
            <person name="Pachter L."/>
            <person name="Papaceit M."/>
            <person name="Parisi M.J."/>
            <person name="Parisi M."/>
            <person name="Parts L."/>
            <person name="Pedersen J.S."/>
            <person name="Pesole G."/>
            <person name="Phillippy A.M."/>
            <person name="Ponting C.P."/>
            <person name="Pop M."/>
            <person name="Porcelli D."/>
            <person name="Powell J.R."/>
            <person name="Prohaska S."/>
            <person name="Pruitt K."/>
            <person name="Puig M."/>
            <person name="Quesneville H."/>
            <person name="Ram K.R."/>
            <person name="Rand D."/>
            <person name="Rasmussen M.D."/>
            <person name="Reed L.K."/>
            <person name="Reenan R."/>
            <person name="Reily A."/>
            <person name="Remington K.A."/>
            <person name="Rieger T.T."/>
            <person name="Ritchie M.G."/>
            <person name="Robin C."/>
            <person name="Rogers Y.H."/>
            <person name="Rohde C."/>
            <person name="Rozas J."/>
            <person name="Rubenfield M.J."/>
            <person name="Ruiz A."/>
            <person name="Russo S."/>
            <person name="Salzberg S.L."/>
            <person name="Sanchez-Gracia A."/>
            <person name="Saranga D.J."/>
            <person name="Sato H."/>
            <person name="Schaeffer S.W."/>
            <person name="Schatz M.C."/>
            <person name="Schlenke T."/>
            <person name="Schwartz R."/>
            <person name="Segarra C."/>
            <person name="Singh R.S."/>
            <person name="Sirot L."/>
            <person name="Sirota M."/>
            <person name="Sisneros N.B."/>
            <person name="Smith C.D."/>
            <person name="Smith T.F."/>
            <person name="Spieth J."/>
            <person name="Stage D.E."/>
            <person name="Stark A."/>
            <person name="Stephan W."/>
            <person name="Strausberg R.L."/>
            <person name="Strempel S."/>
            <person name="Sturgill D."/>
            <person name="Sutton G."/>
            <person name="Sutton G.G."/>
            <person name="Tao W."/>
            <person name="Teichmann S."/>
            <person name="Tobari Y.N."/>
            <person name="Tomimura Y."/>
            <person name="Tsolas J.M."/>
            <person name="Valente V.L."/>
            <person name="Venter E."/>
            <person name="Venter J.C."/>
            <person name="Vicario S."/>
            <person name="Vieira F.G."/>
            <person name="Vilella A.J."/>
            <person name="Villasante A."/>
            <person name="Walenz B."/>
            <person name="Wang J."/>
            <person name="Wasserman M."/>
            <person name="Watts T."/>
            <person name="Wilson D."/>
            <person name="Wilson R.K."/>
            <person name="Wing R.A."/>
            <person name="Wolfner M.F."/>
            <person name="Wong A."/>
            <person name="Wong G.K."/>
            <person name="Wu C.I."/>
            <person name="Wu G."/>
            <person name="Yamamoto D."/>
            <person name="Yang H.P."/>
            <person name="Yang S.P."/>
            <person name="Yorke J.A."/>
            <person name="Yoshida K."/>
            <person name="Zdobnov E."/>
            <person name="Zhang P."/>
            <person name="Zhang Y."/>
            <person name="Zimin A.V."/>
            <person name="Baldwin J."/>
            <person name="Abdouelleil A."/>
            <person name="Abdulkadir J."/>
            <person name="Abebe A."/>
            <person name="Abera B."/>
            <person name="Abreu J."/>
            <person name="Acer S.C."/>
            <person name="Aftuck L."/>
            <person name="Alexander A."/>
            <person name="An P."/>
            <person name="Anderson E."/>
            <person name="Anderson S."/>
            <person name="Arachi H."/>
            <person name="Azer M."/>
            <person name="Bachantsang P."/>
            <person name="Barry A."/>
            <person name="Bayul T."/>
            <person name="Berlin A."/>
            <person name="Bessette D."/>
            <person name="Bloom T."/>
            <person name="Blye J."/>
            <person name="Boguslavskiy L."/>
            <person name="Bonnet C."/>
            <person name="Boukhgalter B."/>
            <person name="Bourzgui I."/>
            <person name="Brown A."/>
            <person name="Cahill P."/>
            <person name="Channer S."/>
            <person name="Cheshatsang Y."/>
            <person name="Chuda L."/>
            <person name="Citroen M."/>
            <person name="Collymore A."/>
            <person name="Cooke P."/>
            <person name="Costello M."/>
            <person name="D'Aco K."/>
            <person name="Daza R."/>
            <person name="De Haan G."/>
            <person name="DeGray S."/>
            <person name="DeMaso C."/>
            <person name="Dhargay N."/>
            <person name="Dooley K."/>
            <person name="Dooley E."/>
            <person name="Doricent M."/>
            <person name="Dorje P."/>
            <person name="Dorjee K."/>
            <person name="Dupes A."/>
            <person name="Elong R."/>
            <person name="Falk J."/>
            <person name="Farina A."/>
            <person name="Faro S."/>
            <person name="Ferguson D."/>
            <person name="Fisher S."/>
            <person name="Foley C.D."/>
            <person name="Franke A."/>
            <person name="Friedrich D."/>
            <person name="Gadbois L."/>
            <person name="Gearin G."/>
            <person name="Gearin C.R."/>
            <person name="Giannoukos G."/>
            <person name="Goode T."/>
            <person name="Graham J."/>
            <person name="Grandbois E."/>
            <person name="Grewal S."/>
            <person name="Gyaltsen K."/>
            <person name="Hafez N."/>
            <person name="Hagos B."/>
            <person name="Hall J."/>
            <person name="Henson C."/>
            <person name="Hollinger A."/>
            <person name="Honan T."/>
            <person name="Huard M.D."/>
            <person name="Hughes L."/>
            <person name="Hurhula B."/>
            <person name="Husby M.E."/>
            <person name="Kamat A."/>
            <person name="Kanga B."/>
            <person name="Kashin S."/>
            <person name="Khazanovich D."/>
            <person name="Kisner P."/>
            <person name="Lance K."/>
            <person name="Lara M."/>
            <person name="Lee W."/>
            <person name="Lennon N."/>
            <person name="Letendre F."/>
            <person name="LeVine R."/>
            <person name="Lipovsky A."/>
            <person name="Liu X."/>
            <person name="Liu J."/>
            <person name="Liu S."/>
            <person name="Lokyitsang T."/>
            <person name="Lokyitsang Y."/>
            <person name="Lubonja R."/>
            <person name="Lui A."/>
            <person name="MacDonald P."/>
            <person name="Magnisalis V."/>
            <person name="Maru K."/>
            <person name="Matthews C."/>
            <person name="McCusker W."/>
            <person name="McDonough S."/>
            <person name="Mehta T."/>
            <person name="Meldrim J."/>
            <person name="Meneus L."/>
            <person name="Mihai O."/>
            <person name="Mihalev A."/>
            <person name="Mihova T."/>
            <person name="Mittelman R."/>
            <person name="Mlenga V."/>
            <person name="Montmayeur A."/>
            <person name="Mulrain L."/>
            <person name="Navidi A."/>
            <person name="Naylor J."/>
            <person name="Negash T."/>
            <person name="Nguyen T."/>
            <person name="Nguyen N."/>
            <person name="Nicol R."/>
            <person name="Norbu C."/>
            <person name="Norbu N."/>
            <person name="Novod N."/>
            <person name="O'Neill B."/>
            <person name="Osman S."/>
            <person name="Markiewicz E."/>
            <person name="Oyono O.L."/>
            <person name="Patti C."/>
            <person name="Phunkhang P."/>
            <person name="Pierre F."/>
            <person name="Priest M."/>
            <person name="Raghuraman S."/>
            <person name="Rege F."/>
            <person name="Reyes R."/>
            <person name="Rise C."/>
            <person name="Rogov P."/>
            <person name="Ross K."/>
            <person name="Ryan E."/>
            <person name="Settipalli S."/>
            <person name="Shea T."/>
            <person name="Sherpa N."/>
            <person name="Shi L."/>
            <person name="Shih D."/>
            <person name="Sparrow T."/>
            <person name="Spaulding J."/>
            <person name="Stalker J."/>
            <person name="Stange-Thomann N."/>
            <person name="Stavropoulos S."/>
            <person name="Stone C."/>
            <person name="Strader C."/>
            <person name="Tesfaye S."/>
            <person name="Thomson T."/>
            <person name="Thoulutsang Y."/>
            <person name="Thoulutsang D."/>
            <person name="Topham K."/>
            <person name="Topping I."/>
            <person name="Tsamla T."/>
            <person name="Vassiliev H."/>
            <person name="Vo A."/>
            <person name="Wangchuk T."/>
            <person name="Wangdi T."/>
            <person name="Weiand M."/>
            <person name="Wilkinson J."/>
            <person name="Wilson A."/>
            <person name="Yadav S."/>
            <person name="Young G."/>
            <person name="Yu Q."/>
            <person name="Zembek L."/>
            <person name="Zhong D."/>
            <person name="Zimmer A."/>
            <person name="Zwirko Z."/>
            <person name="Jaffe D.B."/>
            <person name="Alvarez P."/>
            <person name="Brockman W."/>
            <person name="Butler J."/>
            <person name="Chin C."/>
            <person name="Gnerre S."/>
            <person name="Grabherr M."/>
            <person name="Kleber M."/>
            <person name="Mauceli E."/>
            <person name="MacCallum I."/>
        </authorList>
    </citation>
    <scope>NUCLEOTIDE SEQUENCE [LARGE SCALE GENOMIC DNA]</scope>
    <source>
        <strain evidence="9">Tucson 15287-2541.00</strain>
    </source>
</reference>
<proteinExistence type="inferred from homology"/>
<evidence type="ECO:0000256" key="6">
    <source>
        <dbReference type="PIRNR" id="PIRNR038170"/>
    </source>
</evidence>
<dbReference type="OMA" id="TRCRPYQ"/>
<dbReference type="AlphaFoldDB" id="B4JR99"/>
<keyword evidence="9" id="KW-1185">Reference proteome</keyword>
<evidence type="ECO:0000256" key="3">
    <source>
        <dbReference type="ARBA" id="ARBA00021704"/>
    </source>
</evidence>
<dbReference type="GO" id="GO:0030488">
    <property type="term" value="P:tRNA methylation"/>
    <property type="evidence" value="ECO:0007669"/>
    <property type="project" value="InterPro"/>
</dbReference>
<dbReference type="GO" id="GO:0005634">
    <property type="term" value="C:nucleus"/>
    <property type="evidence" value="ECO:0007669"/>
    <property type="project" value="UniProtKB-SubCell"/>
</dbReference>
<dbReference type="PANTHER" id="PTHR12945:SF0">
    <property type="entry name" value="TRNA (ADENINE(58)-N(1))-METHYLTRANSFERASE NON-CATALYTIC SUBUNIT TRM6"/>
    <property type="match status" value="1"/>
</dbReference>
<dbReference type="Pfam" id="PF04189">
    <property type="entry name" value="Gcd10p"/>
    <property type="match status" value="1"/>
</dbReference>
<gene>
    <name evidence="8" type="primary">Dgri\GH13028</name>
    <name evidence="8" type="ORF">Dgri_GH13028</name>
</gene>
<sequence>MGSIPNIQLGDYIVIQRQKYTKLQKFGSLDATATLGKEHLELKSLLDQPYGSTFKMCVKESKAGKRGAQRQHTLELCSENELRSIRDILNISSSGADNRDISDNGEAQALKSEDIEQMREACNESSKIIEKLVENSKTFHTRTEYSQDKYLLKKEKKYFEFVQIRQPSIRLMADIFHRQDAEKVMGIRVDTLSQIISYSSVSGFGSYLLYESGTNGLLPAAMLNSIGADTQATLVHMHPGNVPQKQALLALKLPLEQQQRCISVNLYSVLREFYQGDKAETRSDATTAQTEAETAAVTASEENDASTEEQSDIIEPNTKKLKLDESLNSNNKSAPLRWQLENKRAAALMNAKFDSLVMAAKEHPSNILQALLPLVKPSRPVVIFSTCKELLHETYMELKTTGKVTNLHVTSNWLRTYQILPNRTHPEVNMSGNSGYLLTGYTLK</sequence>
<dbReference type="KEGG" id="dgr:6567140"/>
<dbReference type="Gene3D" id="3.40.50.150">
    <property type="entry name" value="Vaccinia Virus protein VP39"/>
    <property type="match status" value="1"/>
</dbReference>
<dbReference type="HOGENOM" id="CLU_010916_0_3_1"/>
<keyword evidence="5 6" id="KW-0539">Nucleus</keyword>
<feature type="compositionally biased region" description="Acidic residues" evidence="7">
    <location>
        <begin position="301"/>
        <end position="312"/>
    </location>
</feature>